<dbReference type="NCBIfam" id="NF004189">
    <property type="entry name" value="PRK05644.1"/>
    <property type="match status" value="1"/>
</dbReference>
<proteinExistence type="inferred from homology"/>
<sequence>MADEKETKKELAHEYDASQIQVLEGLEAVRKRPGMYIGTTSSQGLHHLVWEIVDNGIDEALAGFATKITVTVEKDNSITVTDDGRGIPVDIQQKTGKPALETVFTILHAGGKFGGGGYKVSGGLHGVGASVVNALSSELDVEVTRDGKVYYMDFSRGHVKTKMKVVREVSDDLHGTKVHFLPDPDIFRETTTYDIKVLTARLRELAFLNKGLRIVVRDLRPEKPTEQDFMYEGGIKHYVEYLDNSKETLLDEPIYVEGVMNGITVEVAIQYTNDYHNTLMTFTNNIHTYEGGTHEEGFKRALTRVINDYARKNKLLKDNEANLSGEDVREGTTAVVSIKHPDPQFEGQTKTKLGNSDARTVTDRIFSDHFTKFLMENPKMARKIVDRGMLASKARSAAKRAREVTRKKSGLEISNLPGKLADNTSKDPKISELFIVEGDSAGGSAKQGRSRLTQAILPIRGKILNVEKASMDRILANEEIRSLFTAMGTGFGEDFDLSKINYHKLIIMTDADVDGAHIQTLLLTLIYRYMRPLIDAGFVYVAQPPLYQVRQGKMSRYIDSDDDLNAFLGTLQPSPKPVIQRYKGLGEMDAEQLWDTTMNPENRHLLRVESTDAAEADKVFSMLMGDKVEPRRDFIEDNATFVENLDV</sequence>
<dbReference type="GO" id="GO:0005694">
    <property type="term" value="C:chromosome"/>
    <property type="evidence" value="ECO:0007669"/>
    <property type="project" value="InterPro"/>
</dbReference>
<evidence type="ECO:0000256" key="4">
    <source>
        <dbReference type="ARBA" id="ARBA00022741"/>
    </source>
</evidence>
<comment type="subunit">
    <text evidence="11">Heterotetramer, composed of two GyrA and two GyrB chains. In the heterotetramer, GyrA contains the active site tyrosine that forms a transient covalent intermediate with DNA, while GyrB binds cofactors and catalyzes ATP hydrolysis.</text>
</comment>
<dbReference type="InterPro" id="IPR034160">
    <property type="entry name" value="TOPRIM_GyrB"/>
</dbReference>
<dbReference type="GO" id="GO:0003677">
    <property type="term" value="F:DNA binding"/>
    <property type="evidence" value="ECO:0007669"/>
    <property type="project" value="UniProtKB-KW"/>
</dbReference>
<comment type="cofactor">
    <cofactor evidence="11">
        <name>Mg(2+)</name>
        <dbReference type="ChEBI" id="CHEBI:18420"/>
    </cofactor>
    <cofactor evidence="11">
        <name>Mn(2+)</name>
        <dbReference type="ChEBI" id="CHEBI:29035"/>
    </cofactor>
    <cofactor evidence="11">
        <name>Ca(2+)</name>
        <dbReference type="ChEBI" id="CHEBI:29108"/>
    </cofactor>
    <text evidence="11">Binds two Mg(2+) per subunit. The magnesium ions form salt bridges with both the protein and the DNA. Can also accept other divalent metal cations, such as Mn(2+) or Ca(2+).</text>
</comment>
<dbReference type="SMART" id="SM00387">
    <property type="entry name" value="HATPase_c"/>
    <property type="match status" value="1"/>
</dbReference>
<evidence type="ECO:0000313" key="13">
    <source>
        <dbReference type="EMBL" id="PAK84387.1"/>
    </source>
</evidence>
<dbReference type="Pfam" id="PF00986">
    <property type="entry name" value="DNA_gyraseB_C"/>
    <property type="match status" value="1"/>
</dbReference>
<dbReference type="CDD" id="cd16928">
    <property type="entry name" value="HATPase_GyrB-like"/>
    <property type="match status" value="1"/>
</dbReference>
<dbReference type="GO" id="GO:0046872">
    <property type="term" value="F:metal ion binding"/>
    <property type="evidence" value="ECO:0007669"/>
    <property type="project" value="UniProtKB-KW"/>
</dbReference>
<dbReference type="InterPro" id="IPR018522">
    <property type="entry name" value="TopoIIA_CS"/>
</dbReference>
<evidence type="ECO:0000256" key="6">
    <source>
        <dbReference type="ARBA" id="ARBA00022842"/>
    </source>
</evidence>
<keyword evidence="9 11" id="KW-0413">Isomerase</keyword>
<dbReference type="InterPro" id="IPR036890">
    <property type="entry name" value="HATPase_C_sf"/>
</dbReference>
<keyword evidence="3 11" id="KW-0479">Metal-binding</keyword>
<dbReference type="GO" id="GO:0034335">
    <property type="term" value="F:DNA negative supercoiling activity"/>
    <property type="evidence" value="ECO:0007669"/>
    <property type="project" value="UniProtKB-ARBA"/>
</dbReference>
<dbReference type="InterPro" id="IPR013760">
    <property type="entry name" value="Topo_IIA-like_dom_sf"/>
</dbReference>
<dbReference type="PANTHER" id="PTHR45866">
    <property type="entry name" value="DNA GYRASE/TOPOISOMERASE SUBUNIT B"/>
    <property type="match status" value="1"/>
</dbReference>
<evidence type="ECO:0000256" key="2">
    <source>
        <dbReference type="ARBA" id="ARBA00010708"/>
    </source>
</evidence>
<comment type="catalytic activity">
    <reaction evidence="1 11">
        <text>ATP-dependent breakage, passage and rejoining of double-stranded DNA.</text>
        <dbReference type="EC" id="5.6.2.2"/>
    </reaction>
</comment>
<dbReference type="Pfam" id="PF01751">
    <property type="entry name" value="Toprim"/>
    <property type="match status" value="1"/>
</dbReference>
<dbReference type="InterPro" id="IPR013759">
    <property type="entry name" value="Topo_IIA_B_C"/>
</dbReference>
<dbReference type="InterPro" id="IPR013506">
    <property type="entry name" value="Topo_IIA_bsu_dom2"/>
</dbReference>
<dbReference type="Pfam" id="PF00204">
    <property type="entry name" value="DNA_gyraseB"/>
    <property type="match status" value="1"/>
</dbReference>
<dbReference type="PRINTS" id="PR01159">
    <property type="entry name" value="DNAGYRASEB"/>
</dbReference>
<dbReference type="AlphaFoldDB" id="A0A269YFT1"/>
<evidence type="ECO:0000259" key="12">
    <source>
        <dbReference type="PROSITE" id="PS50880"/>
    </source>
</evidence>
<dbReference type="InterPro" id="IPR001241">
    <property type="entry name" value="Topo_IIA"/>
</dbReference>
<dbReference type="Pfam" id="PF02518">
    <property type="entry name" value="HATPase_c"/>
    <property type="match status" value="1"/>
</dbReference>
<evidence type="ECO:0000256" key="10">
    <source>
        <dbReference type="ARBA" id="ARBA00063644"/>
    </source>
</evidence>
<dbReference type="InterPro" id="IPR003594">
    <property type="entry name" value="HATPase_dom"/>
</dbReference>
<feature type="binding site" evidence="11">
    <location>
        <position position="510"/>
    </location>
    <ligand>
        <name>Mg(2+)</name>
        <dbReference type="ChEBI" id="CHEBI:18420"/>
        <label>2</label>
    </ligand>
</feature>
<dbReference type="NCBIfam" id="TIGR01059">
    <property type="entry name" value="gyrB"/>
    <property type="match status" value="1"/>
</dbReference>
<comment type="caution">
    <text evidence="13">The sequence shown here is derived from an EMBL/GenBank/DDBJ whole genome shotgun (WGS) entry which is preliminary data.</text>
</comment>
<keyword evidence="5 11" id="KW-0067">ATP-binding</keyword>
<dbReference type="SUPFAM" id="SSF55874">
    <property type="entry name" value="ATPase domain of HSP90 chaperone/DNA topoisomerase II/histidine kinase"/>
    <property type="match status" value="1"/>
</dbReference>
<dbReference type="PROSITE" id="PS50880">
    <property type="entry name" value="TOPRIM"/>
    <property type="match status" value="1"/>
</dbReference>
<dbReference type="CDD" id="cd03366">
    <property type="entry name" value="TOPRIM_TopoIIA_GyrB"/>
    <property type="match status" value="1"/>
</dbReference>
<feature type="domain" description="Toprim" evidence="12">
    <location>
        <begin position="431"/>
        <end position="545"/>
    </location>
</feature>
<comment type="subunit">
    <text evidence="10">Heterotetramer composed of ParC and ParE.</text>
</comment>
<organism evidence="13 14">
    <name type="scientific">Lentilactobacillus parakefiri</name>
    <dbReference type="NCBI Taxonomy" id="152332"/>
    <lineage>
        <taxon>Bacteria</taxon>
        <taxon>Bacillati</taxon>
        <taxon>Bacillota</taxon>
        <taxon>Bacilli</taxon>
        <taxon>Lactobacillales</taxon>
        <taxon>Lactobacillaceae</taxon>
        <taxon>Lentilactobacillus</taxon>
    </lineage>
</organism>
<evidence type="ECO:0000256" key="8">
    <source>
        <dbReference type="ARBA" id="ARBA00023125"/>
    </source>
</evidence>
<dbReference type="EC" id="5.6.2.2" evidence="11"/>
<keyword evidence="11" id="KW-0963">Cytoplasm</keyword>
<comment type="subcellular location">
    <subcellularLocation>
        <location evidence="11">Cytoplasm</location>
    </subcellularLocation>
</comment>
<feature type="site" description="Interaction with DNA" evidence="11">
    <location>
        <position position="465"/>
    </location>
</feature>
<evidence type="ECO:0000256" key="5">
    <source>
        <dbReference type="ARBA" id="ARBA00022840"/>
    </source>
</evidence>
<dbReference type="GO" id="GO:0006265">
    <property type="term" value="P:DNA topological change"/>
    <property type="evidence" value="ECO:0007669"/>
    <property type="project" value="UniProtKB-UniRule"/>
</dbReference>
<dbReference type="SMART" id="SM00433">
    <property type="entry name" value="TOP2c"/>
    <property type="match status" value="1"/>
</dbReference>
<dbReference type="Gene3D" id="3.30.230.10">
    <property type="match status" value="1"/>
</dbReference>
<dbReference type="InterPro" id="IPR020568">
    <property type="entry name" value="Ribosomal_Su5_D2-typ_SF"/>
</dbReference>
<dbReference type="GO" id="GO:0005524">
    <property type="term" value="F:ATP binding"/>
    <property type="evidence" value="ECO:0007669"/>
    <property type="project" value="UniProtKB-UniRule"/>
</dbReference>
<dbReference type="InterPro" id="IPR006171">
    <property type="entry name" value="TOPRIM_dom"/>
</dbReference>
<feature type="site" description="Interaction with DNA" evidence="11">
    <location>
        <position position="462"/>
    </location>
</feature>
<keyword evidence="8" id="KW-0238">DNA-binding</keyword>
<keyword evidence="6 11" id="KW-0460">Magnesium</keyword>
<dbReference type="Gene3D" id="3.30.565.10">
    <property type="entry name" value="Histidine kinase-like ATPase, C-terminal domain"/>
    <property type="match status" value="1"/>
</dbReference>
<dbReference type="RefSeq" id="WP_095354561.1">
    <property type="nucleotide sequence ID" value="NZ_NCXI01000027.1"/>
</dbReference>
<feature type="binding site" evidence="11">
    <location>
        <position position="510"/>
    </location>
    <ligand>
        <name>Mg(2+)</name>
        <dbReference type="ChEBI" id="CHEBI:18420"/>
        <label>1</label>
        <note>catalytic</note>
    </ligand>
</feature>
<comment type="miscellaneous">
    <text evidence="11">Few gyrases are as efficient as E.coli at forming negative supercoils. Not all organisms have 2 type II topoisomerases; in organisms with a single type II topoisomerase this enzyme also has to decatenate newly replicated chromosomes.</text>
</comment>
<dbReference type="InterPro" id="IPR002288">
    <property type="entry name" value="DNA_gyrase_B_C"/>
</dbReference>
<dbReference type="PROSITE" id="PS00177">
    <property type="entry name" value="TOPOISOMERASE_II"/>
    <property type="match status" value="1"/>
</dbReference>
<dbReference type="HAMAP" id="MF_01898">
    <property type="entry name" value="GyrB"/>
    <property type="match status" value="1"/>
</dbReference>
<keyword evidence="4 11" id="KW-0547">Nucleotide-binding</keyword>
<dbReference type="FunFam" id="3.30.230.10:FF:000005">
    <property type="entry name" value="DNA gyrase subunit B"/>
    <property type="match status" value="1"/>
</dbReference>
<feature type="binding site" evidence="11">
    <location>
        <position position="512"/>
    </location>
    <ligand>
        <name>Mg(2+)</name>
        <dbReference type="ChEBI" id="CHEBI:18420"/>
        <label>2</label>
    </ligand>
</feature>
<dbReference type="InterPro" id="IPR011557">
    <property type="entry name" value="GyrB"/>
</dbReference>
<evidence type="ECO:0000256" key="9">
    <source>
        <dbReference type="ARBA" id="ARBA00023235"/>
    </source>
</evidence>
<evidence type="ECO:0000313" key="14">
    <source>
        <dbReference type="Proteomes" id="UP000216802"/>
    </source>
</evidence>
<dbReference type="Proteomes" id="UP000216802">
    <property type="component" value="Unassembled WGS sequence"/>
</dbReference>
<dbReference type="CDD" id="cd00822">
    <property type="entry name" value="TopoII_Trans_DNA_gyrase"/>
    <property type="match status" value="1"/>
</dbReference>
<dbReference type="InterPro" id="IPR000565">
    <property type="entry name" value="Topo_IIA_B"/>
</dbReference>
<dbReference type="InterPro" id="IPR014721">
    <property type="entry name" value="Ribsml_uS5_D2-typ_fold_subgr"/>
</dbReference>
<dbReference type="GO" id="GO:0005737">
    <property type="term" value="C:cytoplasm"/>
    <property type="evidence" value="ECO:0007669"/>
    <property type="project" value="UniProtKB-SubCell"/>
</dbReference>
<evidence type="ECO:0000256" key="3">
    <source>
        <dbReference type="ARBA" id="ARBA00022723"/>
    </source>
</evidence>
<comment type="function">
    <text evidence="11">A type II topoisomerase that negatively supercoils closed circular double-stranded (ds) DNA in an ATP-dependent manner to modulate DNA topology and maintain chromosomes in an underwound state. Negative supercoiling favors strand separation, and DNA replication, transcription, recombination and repair, all of which involve strand separation. Also able to catalyze the interconversion of other topological isomers of dsDNA rings, including catenanes and knotted rings. Type II topoisomerases break and join 2 DNA strands simultaneously in an ATP-dependent manner.</text>
</comment>
<dbReference type="FunFam" id="3.30.565.10:FF:000002">
    <property type="entry name" value="DNA gyrase subunit B"/>
    <property type="match status" value="1"/>
</dbReference>
<reference evidence="13 14" key="1">
    <citation type="submission" date="2017-04" db="EMBL/GenBank/DDBJ databases">
        <title>Kefir bacterial isolates.</title>
        <authorList>
            <person name="Kim Y."/>
            <person name="Blasche S."/>
            <person name="Patil K.R."/>
        </authorList>
    </citation>
    <scope>NUCLEOTIDE SEQUENCE [LARGE SCALE GENOMIC DNA]</scope>
    <source>
        <strain evidence="13 14">OG2</strain>
    </source>
</reference>
<feature type="binding site" evidence="11">
    <location>
        <position position="437"/>
    </location>
    <ligand>
        <name>Mg(2+)</name>
        <dbReference type="ChEBI" id="CHEBI:18420"/>
        <label>1</label>
        <note>catalytic</note>
    </ligand>
</feature>
<evidence type="ECO:0000256" key="11">
    <source>
        <dbReference type="HAMAP-Rule" id="MF_01898"/>
    </source>
</evidence>
<dbReference type="FunFam" id="3.40.50.670:FF:000002">
    <property type="entry name" value="DNA gyrase subunit B"/>
    <property type="match status" value="1"/>
</dbReference>
<name>A0A269YFT1_9LACO</name>
<dbReference type="EMBL" id="NCXI01000027">
    <property type="protein sequence ID" value="PAK84387.1"/>
    <property type="molecule type" value="Genomic_DNA"/>
</dbReference>
<dbReference type="GO" id="GO:0006261">
    <property type="term" value="P:DNA-templated DNA replication"/>
    <property type="evidence" value="ECO:0007669"/>
    <property type="project" value="UniProtKB-UniRule"/>
</dbReference>
<dbReference type="PRINTS" id="PR00418">
    <property type="entry name" value="TPI2FAMILY"/>
</dbReference>
<keyword evidence="7 11" id="KW-0799">Topoisomerase</keyword>
<dbReference type="NCBIfam" id="NF011501">
    <property type="entry name" value="PRK14939.1"/>
    <property type="match status" value="1"/>
</dbReference>
<dbReference type="SUPFAM" id="SSF54211">
    <property type="entry name" value="Ribosomal protein S5 domain 2-like"/>
    <property type="match status" value="1"/>
</dbReference>
<dbReference type="SUPFAM" id="SSF56719">
    <property type="entry name" value="Type II DNA topoisomerase"/>
    <property type="match status" value="1"/>
</dbReference>
<accession>A0A269YFT1</accession>
<evidence type="ECO:0000256" key="7">
    <source>
        <dbReference type="ARBA" id="ARBA00023029"/>
    </source>
</evidence>
<comment type="similarity">
    <text evidence="2 11">Belongs to the type II topoisomerase GyrB family.</text>
</comment>
<gene>
    <name evidence="11" type="primary">gyrB</name>
    <name evidence="13" type="ORF">B8W98_05070</name>
</gene>
<dbReference type="Gene3D" id="3.40.50.670">
    <property type="match status" value="1"/>
</dbReference>
<protein>
    <recommendedName>
        <fullName evidence="11">DNA gyrase subunit B</fullName>
        <ecNumber evidence="11">5.6.2.2</ecNumber>
    </recommendedName>
</protein>
<dbReference type="PANTHER" id="PTHR45866:SF1">
    <property type="entry name" value="DNA GYRASE SUBUNIT B, MITOCHONDRIAL"/>
    <property type="match status" value="1"/>
</dbReference>
<evidence type="ECO:0000256" key="1">
    <source>
        <dbReference type="ARBA" id="ARBA00000185"/>
    </source>
</evidence>